<dbReference type="GO" id="GO:0031932">
    <property type="term" value="C:TORC2 complex"/>
    <property type="evidence" value="ECO:0007669"/>
    <property type="project" value="InterPro"/>
</dbReference>
<evidence type="ECO:0000259" key="4">
    <source>
        <dbReference type="Pfam" id="PF16979"/>
    </source>
</evidence>
<evidence type="ECO:0000313" key="6">
    <source>
        <dbReference type="Proteomes" id="UP000008066"/>
    </source>
</evidence>
<feature type="domain" description="CRIM" evidence="3">
    <location>
        <begin position="333"/>
        <end position="493"/>
    </location>
</feature>
<dbReference type="PANTHER" id="PTHR13335:SF1">
    <property type="entry name" value="TARGET OF RAPAMYCIN COMPLEX 2 SUBUNIT MAPKAP1"/>
    <property type="match status" value="1"/>
</dbReference>
<dbReference type="InterPro" id="IPR031313">
    <property type="entry name" value="Sin1_PH_dom"/>
</dbReference>
<dbReference type="Gene3D" id="2.30.29.30">
    <property type="entry name" value="Pleckstrin-homology domain (PH domain)/Phosphotyrosine-binding domain (PTB)"/>
    <property type="match status" value="1"/>
</dbReference>
<keyword evidence="6" id="KW-1185">Reference proteome</keyword>
<dbReference type="InterPro" id="IPR031567">
    <property type="entry name" value="CRIM_dom"/>
</dbReference>
<dbReference type="HOGENOM" id="CLU_005130_0_0_1"/>
<evidence type="ECO:0000313" key="5">
    <source>
        <dbReference type="EMBL" id="EGS20612.1"/>
    </source>
</evidence>
<feature type="compositionally biased region" description="Basic and acidic residues" evidence="2">
    <location>
        <begin position="182"/>
        <end position="191"/>
    </location>
</feature>
<gene>
    <name evidence="5" type="ORF">CTHT_0024460</name>
</gene>
<sequence length="853" mass="92920">MSVMQLEDYLNDIADGVGERLFTLNEGFLHSAPFKAAGWRTNPALIKRTHSPPIPTGVASEYFQAPRLAPQPAEDEGEETVFSGGGTRETAPPSIPLKSRRRQQQMQMEDDDSSDLSDDSDDEGEQQQQQHRGAQQIKFAKMPLRSRAGSSPGQSSNLRQMTSVTSSSPRPPRRGSQSTLETVKERTRRDTVTSSEISSENEFDASGFHRQREAARAAAARAAISEEDETAVQVTTTVRVPKPGSLLEDDDSDASSMSGAFVESIDSASILDAIKNPLNQSLRDQVVGTPPREFTRRSTIRKSAMPPPLQVISQLPPPRPMSTIRPLSMVQPTSLLSAALKAKKTKPTLPFDSFASLSGQGDPNPIMLRIFAPFSTKPSVPFEVLIRRTVHQGEGGDRAVTIADTIGLSLWRYNEEKREPPLPEDKLTVNWWNLRMVEEDGEIDDDFPPLDRTKPLTSFTTANNKAGLRGRSNSKVYDIFALSMASPSEHEENVKATPEFEKVPEAAAPAEEDDLATPKPQQPPSSSLPLDQPPENPLLNTAYRAPHAIFADLPQTQQPTQPQQHVARGEKRLLRIHIHSPDIAPGQMITLDVSTETWMAEVLDIACRKRQLDRANHVLKLPGSGTVVMLDRTVGQYGAISELDLCRRRFATDGPLLQGVGSLSSSSPRQLISTGGGDGSWGAAAMGKSKKAKLLLGSTTAAGGVGTHPLAREVLKADELLAGVLGSNYKKYVVWRKQPMRLLSEKLLVIDGDYVHIMPASSGGAKMLLAAGERGEMPAGTAGDVMVGGKSTTTVHFSNVVGCKVSRKHPSHFKLVVYKSTESKRYDFVTSSPEYAAEIVAELKKGISPYREV</sequence>
<reference evidence="5 6" key="1">
    <citation type="journal article" date="2011" name="Cell">
        <title>Insight into structure and assembly of the nuclear pore complex by utilizing the genome of a eukaryotic thermophile.</title>
        <authorList>
            <person name="Amlacher S."/>
            <person name="Sarges P."/>
            <person name="Flemming D."/>
            <person name="van Noort V."/>
            <person name="Kunze R."/>
            <person name="Devos D.P."/>
            <person name="Arumugam M."/>
            <person name="Bork P."/>
            <person name="Hurt E."/>
        </authorList>
    </citation>
    <scope>NUCLEOTIDE SEQUENCE [LARGE SCALE GENOMIC DNA]</scope>
    <source>
        <strain evidence="6">DSM 1495 / CBS 144.50 / IMI 039719</strain>
    </source>
</reference>
<dbReference type="EMBL" id="GL988041">
    <property type="protein sequence ID" value="EGS20612.1"/>
    <property type="molecule type" value="Genomic_DNA"/>
</dbReference>
<dbReference type="InterPro" id="IPR011993">
    <property type="entry name" value="PH-like_dom_sf"/>
</dbReference>
<comment type="similarity">
    <text evidence="1">Belongs to the SIN1 family.</text>
</comment>
<proteinExistence type="inferred from homology"/>
<feature type="compositionally biased region" description="Low complexity" evidence="2">
    <location>
        <begin position="162"/>
        <end position="179"/>
    </location>
</feature>
<dbReference type="Pfam" id="PF16978">
    <property type="entry name" value="CRIM"/>
    <property type="match status" value="1"/>
</dbReference>
<evidence type="ECO:0000256" key="1">
    <source>
        <dbReference type="ARBA" id="ARBA00009407"/>
    </source>
</evidence>
<dbReference type="GO" id="GO:0005546">
    <property type="term" value="F:phosphatidylinositol-4,5-bisphosphate binding"/>
    <property type="evidence" value="ECO:0007669"/>
    <property type="project" value="TreeGrafter"/>
</dbReference>
<feature type="compositionally biased region" description="Acidic residues" evidence="2">
    <location>
        <begin position="108"/>
        <end position="125"/>
    </location>
</feature>
<dbReference type="eggNOG" id="KOG3739">
    <property type="taxonomic scope" value="Eukaryota"/>
</dbReference>
<feature type="compositionally biased region" description="Polar residues" evidence="2">
    <location>
        <begin position="148"/>
        <end position="161"/>
    </location>
</feature>
<evidence type="ECO:0000259" key="3">
    <source>
        <dbReference type="Pfam" id="PF16978"/>
    </source>
</evidence>
<dbReference type="KEGG" id="cthr:CTHT_0024460"/>
<protein>
    <submittedName>
        <fullName evidence="5">Uncharacterized protein</fullName>
    </submittedName>
</protein>
<organism evidence="6">
    <name type="scientific">Chaetomium thermophilum (strain DSM 1495 / CBS 144.50 / IMI 039719)</name>
    <name type="common">Thermochaetoides thermophila</name>
    <dbReference type="NCBI Taxonomy" id="759272"/>
    <lineage>
        <taxon>Eukaryota</taxon>
        <taxon>Fungi</taxon>
        <taxon>Dikarya</taxon>
        <taxon>Ascomycota</taxon>
        <taxon>Pezizomycotina</taxon>
        <taxon>Sordariomycetes</taxon>
        <taxon>Sordariomycetidae</taxon>
        <taxon>Sordariales</taxon>
        <taxon>Chaetomiaceae</taxon>
        <taxon>Thermochaetoides</taxon>
    </lineage>
</organism>
<dbReference type="OrthoDB" id="241990at2759"/>
<accession>G0S5D9</accession>
<dbReference type="InterPro" id="IPR008828">
    <property type="entry name" value="Sin1/Avo1"/>
</dbReference>
<dbReference type="GO" id="GO:0005886">
    <property type="term" value="C:plasma membrane"/>
    <property type="evidence" value="ECO:0007669"/>
    <property type="project" value="TreeGrafter"/>
</dbReference>
<dbReference type="PANTHER" id="PTHR13335">
    <property type="entry name" value="TARGET OF RAPAMYCIN COMPLEX 2 SUBUNIT MAPKAP1"/>
    <property type="match status" value="1"/>
</dbReference>
<name>G0S5D9_CHATD</name>
<dbReference type="Pfam" id="PF16979">
    <property type="entry name" value="SIN1_PH"/>
    <property type="match status" value="1"/>
</dbReference>
<dbReference type="OMA" id="PFQKFAH"/>
<dbReference type="AlphaFoldDB" id="G0S5D9"/>
<feature type="region of interest" description="Disordered" evidence="2">
    <location>
        <begin position="69"/>
        <end position="202"/>
    </location>
</feature>
<dbReference type="SMR" id="G0S5D9"/>
<dbReference type="Proteomes" id="UP000008066">
    <property type="component" value="Unassembled WGS sequence"/>
</dbReference>
<feature type="domain" description="SIN1-type PH" evidence="4">
    <location>
        <begin position="728"/>
        <end position="848"/>
    </location>
</feature>
<dbReference type="GO" id="GO:0005737">
    <property type="term" value="C:cytoplasm"/>
    <property type="evidence" value="ECO:0007669"/>
    <property type="project" value="TreeGrafter"/>
</dbReference>
<evidence type="ECO:0000256" key="2">
    <source>
        <dbReference type="SAM" id="MobiDB-lite"/>
    </source>
</evidence>
<dbReference type="GO" id="GO:0038203">
    <property type="term" value="P:TORC2 signaling"/>
    <property type="evidence" value="ECO:0007669"/>
    <property type="project" value="TreeGrafter"/>
</dbReference>
<dbReference type="STRING" id="759272.G0S5D9"/>
<dbReference type="GeneID" id="18256484"/>
<feature type="region of interest" description="Disordered" evidence="2">
    <location>
        <begin position="507"/>
        <end position="539"/>
    </location>
</feature>
<dbReference type="RefSeq" id="XP_006692908.1">
    <property type="nucleotide sequence ID" value="XM_006692845.1"/>
</dbReference>